<dbReference type="InterPro" id="IPR029787">
    <property type="entry name" value="Nucleotide_cyclase"/>
</dbReference>
<proteinExistence type="inferred from homology"/>
<dbReference type="GO" id="GO:0016829">
    <property type="term" value="F:lyase activity"/>
    <property type="evidence" value="ECO:0007669"/>
    <property type="project" value="UniProtKB-KW"/>
</dbReference>
<comment type="similarity">
    <text evidence="1">Belongs to the adenylyl cyclase class-3 family.</text>
</comment>
<sequence>MAASTPDSAPEPAPDHVTEPVPESAPEQTSEQRWARVRAMASRVASGARDTNRHPTSVELARKVRRTLPGDAGFGDPLSAAGRDGAGTIARIAGRLFDETPTATREVTLGSLQVWHALRERAGRGSGTQEVTIVFTDLVGFSTWAMRAGDEDALWLLRRVAAATEPEVQAHRGTVVKRLGDGMMAVFPSPQLALDAVAACLRGVSDIEIDGWRPRLRVGVHTGHPRRIGDDFLGMDVNIAARLCEKAGTSEILVSEATRAGLDPARVSTRHKRTFRLGGVKGVPDDVVVHVATPR</sequence>
<organism evidence="4 5">
    <name type="scientific">Dietzia aerolata</name>
    <dbReference type="NCBI Taxonomy" id="595984"/>
    <lineage>
        <taxon>Bacteria</taxon>
        <taxon>Bacillati</taxon>
        <taxon>Actinomycetota</taxon>
        <taxon>Actinomycetes</taxon>
        <taxon>Mycobacteriales</taxon>
        <taxon>Dietziaceae</taxon>
        <taxon>Dietzia</taxon>
    </lineage>
</organism>
<dbReference type="EMBL" id="JBHMDY010000006">
    <property type="protein sequence ID" value="MFB9260420.1"/>
    <property type="molecule type" value="Genomic_DNA"/>
</dbReference>
<protein>
    <submittedName>
        <fullName evidence="4">Adenylate/guanylate cyclase domain-containing protein</fullName>
        <ecNumber evidence="4">4.6.1.-</ecNumber>
    </submittedName>
</protein>
<dbReference type="Gene3D" id="3.30.70.1230">
    <property type="entry name" value="Nucleotide cyclase"/>
    <property type="match status" value="1"/>
</dbReference>
<dbReference type="InterPro" id="IPR050697">
    <property type="entry name" value="Adenylyl/Guanylyl_Cyclase_3/4"/>
</dbReference>
<dbReference type="InterPro" id="IPR001054">
    <property type="entry name" value="A/G_cyclase"/>
</dbReference>
<feature type="domain" description="Guanylate cyclase" evidence="3">
    <location>
        <begin position="132"/>
        <end position="244"/>
    </location>
</feature>
<keyword evidence="4" id="KW-0456">Lyase</keyword>
<reference evidence="4 5" key="1">
    <citation type="submission" date="2024-09" db="EMBL/GenBank/DDBJ databases">
        <authorList>
            <person name="Sun Q."/>
            <person name="Mori K."/>
        </authorList>
    </citation>
    <scope>NUCLEOTIDE SEQUENCE [LARGE SCALE GENOMIC DNA]</scope>
    <source>
        <strain evidence="4 5">CCM 7659</strain>
    </source>
</reference>
<comment type="caution">
    <text evidence="4">The sequence shown here is derived from an EMBL/GenBank/DDBJ whole genome shotgun (WGS) entry which is preliminary data.</text>
</comment>
<dbReference type="Proteomes" id="UP001589700">
    <property type="component" value="Unassembled WGS sequence"/>
</dbReference>
<dbReference type="CDD" id="cd07302">
    <property type="entry name" value="CHD"/>
    <property type="match status" value="1"/>
</dbReference>
<gene>
    <name evidence="4" type="ORF">ACFFVD_11465</name>
</gene>
<evidence type="ECO:0000313" key="5">
    <source>
        <dbReference type="Proteomes" id="UP001589700"/>
    </source>
</evidence>
<feature type="region of interest" description="Disordered" evidence="2">
    <location>
        <begin position="1"/>
        <end position="34"/>
    </location>
</feature>
<dbReference type="SUPFAM" id="SSF55073">
    <property type="entry name" value="Nucleotide cyclase"/>
    <property type="match status" value="1"/>
</dbReference>
<dbReference type="PROSITE" id="PS50125">
    <property type="entry name" value="GUANYLATE_CYCLASE_2"/>
    <property type="match status" value="1"/>
</dbReference>
<accession>A0ABV5JU41</accession>
<dbReference type="RefSeq" id="WP_241730398.1">
    <property type="nucleotide sequence ID" value="NZ_JAALDM010000328.1"/>
</dbReference>
<keyword evidence="5" id="KW-1185">Reference proteome</keyword>
<evidence type="ECO:0000256" key="2">
    <source>
        <dbReference type="SAM" id="MobiDB-lite"/>
    </source>
</evidence>
<evidence type="ECO:0000313" key="4">
    <source>
        <dbReference type="EMBL" id="MFB9260420.1"/>
    </source>
</evidence>
<dbReference type="PANTHER" id="PTHR43081">
    <property type="entry name" value="ADENYLATE CYCLASE, TERMINAL-DIFFERENTIATION SPECIFIC-RELATED"/>
    <property type="match status" value="1"/>
</dbReference>
<dbReference type="SMART" id="SM00044">
    <property type="entry name" value="CYCc"/>
    <property type="match status" value="1"/>
</dbReference>
<evidence type="ECO:0000256" key="1">
    <source>
        <dbReference type="ARBA" id="ARBA00005381"/>
    </source>
</evidence>
<dbReference type="PANTHER" id="PTHR43081:SF19">
    <property type="entry name" value="PH-SENSITIVE ADENYLATE CYCLASE RV1264"/>
    <property type="match status" value="1"/>
</dbReference>
<dbReference type="Pfam" id="PF00211">
    <property type="entry name" value="Guanylate_cyc"/>
    <property type="match status" value="1"/>
</dbReference>
<evidence type="ECO:0000259" key="3">
    <source>
        <dbReference type="PROSITE" id="PS50125"/>
    </source>
</evidence>
<dbReference type="EC" id="4.6.1.-" evidence="4"/>
<name>A0ABV5JU41_9ACTN</name>